<accession>A0A8J4E3T9</accession>
<gene>
    <name evidence="1" type="ORF">Vau01_087560</name>
</gene>
<keyword evidence="2" id="KW-1185">Reference proteome</keyword>
<evidence type="ECO:0000313" key="1">
    <source>
        <dbReference type="EMBL" id="GIJ61240.1"/>
    </source>
</evidence>
<dbReference type="AlphaFoldDB" id="A0A8J4E3T9"/>
<evidence type="ECO:0000313" key="2">
    <source>
        <dbReference type="Proteomes" id="UP000612585"/>
    </source>
</evidence>
<organism evidence="1 2">
    <name type="scientific">Virgisporangium aurantiacum</name>
    <dbReference type="NCBI Taxonomy" id="175570"/>
    <lineage>
        <taxon>Bacteria</taxon>
        <taxon>Bacillati</taxon>
        <taxon>Actinomycetota</taxon>
        <taxon>Actinomycetes</taxon>
        <taxon>Micromonosporales</taxon>
        <taxon>Micromonosporaceae</taxon>
        <taxon>Virgisporangium</taxon>
    </lineage>
</organism>
<comment type="caution">
    <text evidence="1">The sequence shown here is derived from an EMBL/GenBank/DDBJ whole genome shotgun (WGS) entry which is preliminary data.</text>
</comment>
<protein>
    <submittedName>
        <fullName evidence="1">Uncharacterized protein</fullName>
    </submittedName>
</protein>
<dbReference type="Proteomes" id="UP000612585">
    <property type="component" value="Unassembled WGS sequence"/>
</dbReference>
<dbReference type="EMBL" id="BOPG01000064">
    <property type="protein sequence ID" value="GIJ61240.1"/>
    <property type="molecule type" value="Genomic_DNA"/>
</dbReference>
<proteinExistence type="predicted"/>
<reference evidence="1" key="1">
    <citation type="submission" date="2021-01" db="EMBL/GenBank/DDBJ databases">
        <title>Whole genome shotgun sequence of Virgisporangium aurantiacum NBRC 16421.</title>
        <authorList>
            <person name="Komaki H."/>
            <person name="Tamura T."/>
        </authorList>
    </citation>
    <scope>NUCLEOTIDE SEQUENCE</scope>
    <source>
        <strain evidence="1">NBRC 16421</strain>
    </source>
</reference>
<name>A0A8J4E3T9_9ACTN</name>
<dbReference type="RefSeq" id="WP_204006061.1">
    <property type="nucleotide sequence ID" value="NZ_BOPG01000064.1"/>
</dbReference>
<sequence>MSTGGSFIAVYRDIAGTDTVNRCLHDPGVTATAVHVGGLAGHALTVTRKPDAGDDCAPSLPPGGTKTLYLLTAGTATIIVDVTYVPGPDTADRYRQLTGPVIDSLAFFPPRAPDPPSP</sequence>